<feature type="domain" description="Stress-response A/B barrel" evidence="1">
    <location>
        <begin position="1"/>
        <end position="92"/>
    </location>
</feature>
<dbReference type="PATRIC" id="fig|37636.3.peg.166"/>
<dbReference type="InterPro" id="IPR011008">
    <property type="entry name" value="Dimeric_a/b-barrel"/>
</dbReference>
<organism evidence="2 3">
    <name type="scientific">Thermus scotoductus</name>
    <dbReference type="NCBI Taxonomy" id="37636"/>
    <lineage>
        <taxon>Bacteria</taxon>
        <taxon>Thermotogati</taxon>
        <taxon>Deinococcota</taxon>
        <taxon>Deinococci</taxon>
        <taxon>Thermales</taxon>
        <taxon>Thermaceae</taxon>
        <taxon>Thermus</taxon>
    </lineage>
</organism>
<dbReference type="Gene3D" id="3.30.70.100">
    <property type="match status" value="1"/>
</dbReference>
<comment type="caution">
    <text evidence="2">The sequence shown here is derived from an EMBL/GenBank/DDBJ whole genome shotgun (WGS) entry which is preliminary data.</text>
</comment>
<dbReference type="PROSITE" id="PS51502">
    <property type="entry name" value="S_R_A_B_BARREL"/>
    <property type="match status" value="1"/>
</dbReference>
<reference evidence="2 3" key="1">
    <citation type="submission" date="2015-09" db="EMBL/GenBank/DDBJ databases">
        <title>Draft genome sequence of Thermus scotoductus strain K1 isolated from a geothermal spring in Nagorno-Karabakh, Armenia.</title>
        <authorList>
            <person name="Saghatelyan A."/>
            <person name="Poghosyan L."/>
            <person name="Panosyan H."/>
            <person name="Birkeland N.-K."/>
        </authorList>
    </citation>
    <scope>NUCLEOTIDE SEQUENCE [LARGE SCALE GENOMIC DNA]</scope>
    <source>
        <strain evidence="2 3">K1</strain>
    </source>
</reference>
<evidence type="ECO:0000313" key="2">
    <source>
        <dbReference type="EMBL" id="KPD32047.1"/>
    </source>
</evidence>
<evidence type="ECO:0000313" key="3">
    <source>
        <dbReference type="Proteomes" id="UP000053099"/>
    </source>
</evidence>
<accession>A0A0N0IQU6</accession>
<sequence length="102" mass="11865">MVEHLIVFNAEVSPEEVREMVRKAEEVLLQIPGVCGLRYGEALSEEARYRYWLSVLFEGPEVVSFYRDHPLHVEFANRVFRPMAKDRITTDYLVMTEVLCGS</sequence>
<evidence type="ECO:0000259" key="1">
    <source>
        <dbReference type="PROSITE" id="PS51502"/>
    </source>
</evidence>
<dbReference type="SMART" id="SM00886">
    <property type="entry name" value="Dabb"/>
    <property type="match status" value="1"/>
</dbReference>
<dbReference type="EMBL" id="LJJR01000013">
    <property type="protein sequence ID" value="KPD32047.1"/>
    <property type="molecule type" value="Genomic_DNA"/>
</dbReference>
<dbReference type="Pfam" id="PF07876">
    <property type="entry name" value="Dabb"/>
    <property type="match status" value="1"/>
</dbReference>
<proteinExistence type="predicted"/>
<dbReference type="AlphaFoldDB" id="A0A0N0IQU6"/>
<dbReference type="SUPFAM" id="SSF54909">
    <property type="entry name" value="Dimeric alpha+beta barrel"/>
    <property type="match status" value="1"/>
</dbReference>
<name>A0A0N0IQU6_THESC</name>
<dbReference type="Proteomes" id="UP000053099">
    <property type="component" value="Unassembled WGS sequence"/>
</dbReference>
<dbReference type="InterPro" id="IPR013097">
    <property type="entry name" value="Dabb"/>
</dbReference>
<gene>
    <name evidence="2" type="ORF">AN926_05510</name>
</gene>
<protein>
    <submittedName>
        <fullName evidence="2">Stress responsive protein</fullName>
    </submittedName>
</protein>